<keyword evidence="2" id="KW-1185">Reference proteome</keyword>
<gene>
    <name evidence="1" type="ORF">DHETER_LOCUS4703</name>
</gene>
<reference evidence="1" key="1">
    <citation type="submission" date="2021-06" db="EMBL/GenBank/DDBJ databases">
        <authorList>
            <person name="Kallberg Y."/>
            <person name="Tangrot J."/>
            <person name="Rosling A."/>
        </authorList>
    </citation>
    <scope>NUCLEOTIDE SEQUENCE</scope>
    <source>
        <strain evidence="1">IL203A</strain>
    </source>
</reference>
<accession>A0ACA9LM73</accession>
<dbReference type="EMBL" id="CAJVPU010004821">
    <property type="protein sequence ID" value="CAG8538649.1"/>
    <property type="molecule type" value="Genomic_DNA"/>
</dbReference>
<evidence type="ECO:0000313" key="2">
    <source>
        <dbReference type="Proteomes" id="UP000789702"/>
    </source>
</evidence>
<feature type="non-terminal residue" evidence="1">
    <location>
        <position position="58"/>
    </location>
</feature>
<organism evidence="1 2">
    <name type="scientific">Dentiscutata heterogama</name>
    <dbReference type="NCBI Taxonomy" id="1316150"/>
    <lineage>
        <taxon>Eukaryota</taxon>
        <taxon>Fungi</taxon>
        <taxon>Fungi incertae sedis</taxon>
        <taxon>Mucoromycota</taxon>
        <taxon>Glomeromycotina</taxon>
        <taxon>Glomeromycetes</taxon>
        <taxon>Diversisporales</taxon>
        <taxon>Gigasporaceae</taxon>
        <taxon>Dentiscutata</taxon>
    </lineage>
</organism>
<evidence type="ECO:0000313" key="1">
    <source>
        <dbReference type="EMBL" id="CAG8538649.1"/>
    </source>
</evidence>
<proteinExistence type="predicted"/>
<comment type="caution">
    <text evidence="1">The sequence shown here is derived from an EMBL/GenBank/DDBJ whole genome shotgun (WGS) entry which is preliminary data.</text>
</comment>
<dbReference type="Proteomes" id="UP000789702">
    <property type="component" value="Unassembled WGS sequence"/>
</dbReference>
<sequence length="58" mass="6493">MLSFLFLFCGVIVFNKANVDDVDVNNEAEVDTNVAKDDVDNNVEADIVDILYSLEHCK</sequence>
<name>A0ACA9LM73_9GLOM</name>
<protein>
    <submittedName>
        <fullName evidence="1">12889_t:CDS:1</fullName>
    </submittedName>
</protein>